<keyword evidence="4" id="KW-0647">Proteasome</keyword>
<evidence type="ECO:0008006" key="10">
    <source>
        <dbReference type="Google" id="ProtNLM"/>
    </source>
</evidence>
<evidence type="ECO:0000313" key="9">
    <source>
        <dbReference type="Proteomes" id="UP000076078"/>
    </source>
</evidence>
<keyword evidence="9" id="KW-1185">Reference proteome</keyword>
<feature type="domain" description="Proteasome component Ecm29 N-terminal" evidence="6">
    <location>
        <begin position="12"/>
        <end position="504"/>
    </location>
</feature>
<dbReference type="InterPro" id="IPR011989">
    <property type="entry name" value="ARM-like"/>
</dbReference>
<accession>A0A151ZI20</accession>
<evidence type="ECO:0000256" key="3">
    <source>
        <dbReference type="ARBA" id="ARBA00022737"/>
    </source>
</evidence>
<dbReference type="STRING" id="361077.A0A151ZI20"/>
<dbReference type="GO" id="GO:0036503">
    <property type="term" value="P:ERAD pathway"/>
    <property type="evidence" value="ECO:0007669"/>
    <property type="project" value="TreeGrafter"/>
</dbReference>
<proteinExistence type="predicted"/>
<sequence length="1807" mass="205045">MNSNNSETIKELNNILFRFALIDGESSYEKFLDSYCSVILEKLNQPDEDIKKKVLEVLSQINKRSLVISNVQFPVDKLLELYHLESTGMLTKNFTIIYIEKGFKTLKSADRQQFLNRIVQNIHKVPLPHQDIFCHIVLSILVSMGGGYNYPKSQADLEKQFPWKQSVEDCQVLLGFFLEFMMIPQTQMLKTAEGTLQIPQCLSHQSLQRVMGKNADKYDFKAVLERKLAIVGLLSSGVFQDTDVLVHYIIGSVDTYQQVQDRSDESLKRLPKINYENTQLIDRLYQLFMGTPENQTSVAPEQRKKPASSQLKEKIFHYFCKSLLAANKFPLTLQIIFEGVYGHESTMKLKQSAMAFVQWVFRHAAQNHIQAMGSIILSGLLKLLNELEEFQGKDVNELKAFTYTSLGLLCKRSNDLFRNDLTLIDSLMKKVSKEEPVVSAAIQDSLTMIREAFVSSTPEISSSLMTILLSYIYDRDDQIKKVIIKWSQHCFEFCNVKSRFISLILSGDTNPNTRDEAKRGLEPYLHQGNMLIPGDSFKQMYPDFNDLLKYLIDEREKLPNVQKKISIIGYSPMAYDNMLIHLRDCLKKTAFHKKLTVKQYLLQLPLETVKQYRDFIMSGLESKVGDDIHYVCAISLLQVLGACPVLLDDLQGRLVFFENLLRSSVKLELKEMFCKIIALISYLLDSDKLELLWSNTFKKLQETTDVLEIYGGMFELALVVTNYHKHCFENSGMDSKVNSVFQKNSTSINDYIQLLMSKFIDHTTQSVKVGAIQCLGLIGCYQELNVSKAEDKTRVITKLLEFVKITGSDRTIPEAAIQSLGYLSLGDPSDQVKSKIIDSLFELINNKNEELQFTIGDILCMIVGGRQMISQLSPFSPFSQEQQTVEKNEEKAYNILSTPSQEVKDKTNPEDIEKLIQRILKNYFTDRQSPVIRCSAGIWMVCLLKNFGKLVQNLLPEIQNGLISLLSDNNEMTQEIASKGITLVYESSENKEFREFLVSNLSKTLSGKPAQKAPGSSELLPEGAINKTGQVMTFKELNSVANDLGKPEMIYKLMNLSSHHQIWNSKKGASFAIVSLASQAKEELEPLLPYLIPKIYRFLYDPSPKISQSMKNIMNSLVGTQSSQKDIMAKYFQPIIKDVLSGLSNNSWRVREASCGAIPDIVSNASVDDLLPHMEELFYLNFRTLDDIKESVRKASEISIKSLGSMSARLCDPTYTTKSKAEKILSILLPFFLKGGIGNDSNDVKQFSIQQLVKISKSAKDLLVPHIPQMVQVLLESLSSLEPAGINYASQHSESLNLTKDQIESLRIEISKSTPLNDILEQCQKYIDDSNIQAVLANIMNLLQFGVGTTTRVGTYKFLSNLFQVKNYPIVKNLSEQQMSKLISTLLPSIKDQATVARNNAISSLSFLLKASPQKLRKQVILDKIMTLGNDVTDQTQLEHVLEIQGIVFRELYKHSCELQFLNKDIIPFLYFYKSHPKKEISDLYKIIWDDNSIGSIKLYCDEVIQLITKQLGSNSWSTKEQAALCLSHLTEDIKSMIDNHLPVILSLLSQGLKGRTYPGKDSLLQSLATVATVCSQKILEHPSQARELTLIMFQECKKNNLDYKRKAIPSLTTMIKALKPIDIYQDIKEEFYPTMFPSESDSTDSMKVDGEDQDEDPKSKPLRLLIKNSLWSLIGEAYASSSKDTKLQNSDILDRLLSQYRSCVWNEQVSILQSIKVILQSCSIDKITLITDKSQELLYSCMQESIEQSKYTVVKKAALDLIEELFLLQLVSKDTLISKFKTNLDILTKLEPTLSLQSEKILNLLK</sequence>
<comment type="subcellular location">
    <subcellularLocation>
        <location evidence="1">Cytoplasm</location>
    </subcellularLocation>
</comment>
<dbReference type="EMBL" id="LODT01000025">
    <property type="protein sequence ID" value="KYQ93632.1"/>
    <property type="molecule type" value="Genomic_DNA"/>
</dbReference>
<dbReference type="GO" id="GO:0005737">
    <property type="term" value="C:cytoplasm"/>
    <property type="evidence" value="ECO:0007669"/>
    <property type="project" value="UniProtKB-SubCell"/>
</dbReference>
<comment type="caution">
    <text evidence="8">The sequence shown here is derived from an EMBL/GenBank/DDBJ whole genome shotgun (WGS) entry which is preliminary data.</text>
</comment>
<dbReference type="OrthoDB" id="16066at2759"/>
<gene>
    <name evidence="8" type="ORF">DLAC_05014</name>
</gene>
<dbReference type="Pfam" id="PF23731">
    <property type="entry name" value="ARM_ECM29_C"/>
    <property type="match status" value="1"/>
</dbReference>
<dbReference type="Gene3D" id="1.25.10.10">
    <property type="entry name" value="Leucine-rich Repeat Variant"/>
    <property type="match status" value="2"/>
</dbReference>
<dbReference type="InterPro" id="IPR016024">
    <property type="entry name" value="ARM-type_fold"/>
</dbReference>
<keyword evidence="3" id="KW-0677">Repeat</keyword>
<evidence type="ECO:0000256" key="4">
    <source>
        <dbReference type="ARBA" id="ARBA00022942"/>
    </source>
</evidence>
<evidence type="ECO:0000259" key="6">
    <source>
        <dbReference type="Pfam" id="PF13001"/>
    </source>
</evidence>
<dbReference type="SUPFAM" id="SSF48371">
    <property type="entry name" value="ARM repeat"/>
    <property type="match status" value="3"/>
</dbReference>
<dbReference type="Pfam" id="PF24492">
    <property type="entry name" value="HEAT_ECM29"/>
    <property type="match status" value="1"/>
</dbReference>
<dbReference type="GO" id="GO:0060090">
    <property type="term" value="F:molecular adaptor activity"/>
    <property type="evidence" value="ECO:0007669"/>
    <property type="project" value="InterPro"/>
</dbReference>
<dbReference type="InterPro" id="IPR055443">
    <property type="entry name" value="HEAT_ECM29"/>
</dbReference>
<dbReference type="Pfam" id="PF12755">
    <property type="entry name" value="Vac14_Fab1_bd"/>
    <property type="match status" value="1"/>
</dbReference>
<dbReference type="FunCoup" id="A0A151ZI20">
    <property type="interactions" value="1024"/>
</dbReference>
<evidence type="ECO:0000313" key="8">
    <source>
        <dbReference type="EMBL" id="KYQ93632.1"/>
    </source>
</evidence>
<dbReference type="GO" id="GO:0043248">
    <property type="term" value="P:proteasome assembly"/>
    <property type="evidence" value="ECO:0007669"/>
    <property type="project" value="InterPro"/>
</dbReference>
<evidence type="ECO:0000259" key="7">
    <source>
        <dbReference type="Pfam" id="PF24492"/>
    </source>
</evidence>
<feature type="region of interest" description="Disordered" evidence="5">
    <location>
        <begin position="1637"/>
        <end position="1660"/>
    </location>
</feature>
<dbReference type="InParanoid" id="A0A151ZI20"/>
<feature type="domain" description="Proteasome adapter and scaffold protein ECM29 HEAT-repeat" evidence="7">
    <location>
        <begin position="1263"/>
        <end position="1420"/>
    </location>
</feature>
<dbReference type="PANTHER" id="PTHR23346">
    <property type="entry name" value="TRANSLATIONAL ACTIVATOR GCN1-RELATED"/>
    <property type="match status" value="1"/>
</dbReference>
<keyword evidence="2" id="KW-0963">Cytoplasm</keyword>
<evidence type="ECO:0000256" key="1">
    <source>
        <dbReference type="ARBA" id="ARBA00004496"/>
    </source>
</evidence>
<reference evidence="8 9" key="1">
    <citation type="submission" date="2015-12" db="EMBL/GenBank/DDBJ databases">
        <title>Dictyostelia acquired genes for synthesis and detection of signals that induce cell-type specialization by lateral gene transfer from prokaryotes.</title>
        <authorList>
            <person name="Gloeckner G."/>
            <person name="Schaap P."/>
        </authorList>
    </citation>
    <scope>NUCLEOTIDE SEQUENCE [LARGE SCALE GENOMIC DNA]</scope>
    <source>
        <strain evidence="8 9">TK</strain>
    </source>
</reference>
<organism evidence="8 9">
    <name type="scientific">Tieghemostelium lacteum</name>
    <name type="common">Slime mold</name>
    <name type="synonym">Dictyostelium lacteum</name>
    <dbReference type="NCBI Taxonomy" id="361077"/>
    <lineage>
        <taxon>Eukaryota</taxon>
        <taxon>Amoebozoa</taxon>
        <taxon>Evosea</taxon>
        <taxon>Eumycetozoa</taxon>
        <taxon>Dictyostelia</taxon>
        <taxon>Dictyosteliales</taxon>
        <taxon>Raperosteliaceae</taxon>
        <taxon>Tieghemostelium</taxon>
    </lineage>
</organism>
<evidence type="ECO:0000256" key="2">
    <source>
        <dbReference type="ARBA" id="ARBA00022490"/>
    </source>
</evidence>
<protein>
    <recommendedName>
        <fullName evidence="10">HEAT repeat-containing protein</fullName>
    </recommendedName>
</protein>
<dbReference type="GO" id="GO:0005634">
    <property type="term" value="C:nucleus"/>
    <property type="evidence" value="ECO:0007669"/>
    <property type="project" value="TreeGrafter"/>
</dbReference>
<dbReference type="Proteomes" id="UP000076078">
    <property type="component" value="Unassembled WGS sequence"/>
</dbReference>
<dbReference type="PANTHER" id="PTHR23346:SF19">
    <property type="entry name" value="PROTEASOME ADAPTER AND SCAFFOLD PROTEIN ECM29"/>
    <property type="match status" value="1"/>
</dbReference>
<dbReference type="Pfam" id="PF13001">
    <property type="entry name" value="ECM29_N"/>
    <property type="match status" value="1"/>
</dbReference>
<dbReference type="InterPro" id="IPR024372">
    <property type="entry name" value="Ecm29_N"/>
</dbReference>
<name>A0A151ZI20_TIELA</name>
<evidence type="ECO:0000256" key="5">
    <source>
        <dbReference type="SAM" id="MobiDB-lite"/>
    </source>
</evidence>
<dbReference type="GO" id="GO:0000502">
    <property type="term" value="C:proteasome complex"/>
    <property type="evidence" value="ECO:0007669"/>
    <property type="project" value="UniProtKB-KW"/>
</dbReference>
<dbReference type="OMA" id="CRIKDIE"/>